<dbReference type="Pfam" id="PF01636">
    <property type="entry name" value="APH"/>
    <property type="match status" value="1"/>
</dbReference>
<dbReference type="AlphaFoldDB" id="A0A9E8MJ80"/>
<dbReference type="Proteomes" id="UP001164706">
    <property type="component" value="Chromosome"/>
</dbReference>
<dbReference type="KEGG" id="mdb:OVN18_08165"/>
<evidence type="ECO:0000313" key="3">
    <source>
        <dbReference type="Proteomes" id="UP001164706"/>
    </source>
</evidence>
<accession>A0A9E8MJ80</accession>
<name>A0A9E8MJ80_9MICO</name>
<feature type="domain" description="Aminoglycoside phosphotransferase" evidence="1">
    <location>
        <begin position="81"/>
        <end position="133"/>
    </location>
</feature>
<reference evidence="2" key="1">
    <citation type="submission" date="2022-11" db="EMBL/GenBank/DDBJ databases">
        <title>Description of Microcella daejonensis nov. sp, isolated from riverside soil.</title>
        <authorList>
            <person name="Molina K.M."/>
            <person name="Kim S.B."/>
        </authorList>
    </citation>
    <scope>NUCLEOTIDE SEQUENCE</scope>
    <source>
        <strain evidence="2">MMS21-STM12</strain>
    </source>
</reference>
<evidence type="ECO:0000313" key="2">
    <source>
        <dbReference type="EMBL" id="WAB80547.1"/>
    </source>
</evidence>
<gene>
    <name evidence="2" type="ORF">OVN18_08165</name>
</gene>
<proteinExistence type="predicted"/>
<keyword evidence="3" id="KW-1185">Reference proteome</keyword>
<dbReference type="EMBL" id="CP113089">
    <property type="protein sequence ID" value="WAB80547.1"/>
    <property type="molecule type" value="Genomic_DNA"/>
</dbReference>
<protein>
    <submittedName>
        <fullName evidence="2">Phosphotransferase</fullName>
    </submittedName>
</protein>
<sequence length="233" mass="25410">MLRRLRDDGVIGVPDFHGFDGQGREVLDFLPGEVGNYPLSSAIRSERALVSAARLVRRFHDATAPFAPAMLEGWQFGALEPVEVVCHGDLAPYNCVFDGSRAVGIIDFDTCRPGPRAWDLAYALYRFAPIAGPDNPDRFGDPSTQVVRAHRFLDAYGATPAQRAATIGMLEPRVRALIDHIEESAARGSETARRHAADGHLDIYRADIDHIRRMMPALGAPHEVTESAAPAAS</sequence>
<dbReference type="SUPFAM" id="SSF56112">
    <property type="entry name" value="Protein kinase-like (PK-like)"/>
    <property type="match status" value="1"/>
</dbReference>
<dbReference type="Gene3D" id="3.90.1200.10">
    <property type="match status" value="1"/>
</dbReference>
<organism evidence="2 3">
    <name type="scientific">Microcella daejeonensis</name>
    <dbReference type="NCBI Taxonomy" id="2994971"/>
    <lineage>
        <taxon>Bacteria</taxon>
        <taxon>Bacillati</taxon>
        <taxon>Actinomycetota</taxon>
        <taxon>Actinomycetes</taxon>
        <taxon>Micrococcales</taxon>
        <taxon>Microbacteriaceae</taxon>
        <taxon>Microcella</taxon>
    </lineage>
</organism>
<dbReference type="RefSeq" id="WP_267780220.1">
    <property type="nucleotide sequence ID" value="NZ_CP113089.1"/>
</dbReference>
<dbReference type="InterPro" id="IPR002575">
    <property type="entry name" value="Aminoglycoside_PTrfase"/>
</dbReference>
<evidence type="ECO:0000259" key="1">
    <source>
        <dbReference type="Pfam" id="PF01636"/>
    </source>
</evidence>
<dbReference type="InterPro" id="IPR011009">
    <property type="entry name" value="Kinase-like_dom_sf"/>
</dbReference>